<evidence type="ECO:0000256" key="3">
    <source>
        <dbReference type="ARBA" id="ARBA00010324"/>
    </source>
</evidence>
<comment type="similarity">
    <text evidence="3">Belongs to the aTrm56 family.</text>
</comment>
<dbReference type="EMBL" id="CP002656">
    <property type="protein sequence ID" value="AEB96126.1"/>
    <property type="molecule type" value="Genomic_DNA"/>
</dbReference>
<dbReference type="GO" id="GO:0106059">
    <property type="term" value="F:tRNA (cytidine(56)-2'-O)-methyltransferase activity"/>
    <property type="evidence" value="ECO:0007669"/>
    <property type="project" value="UniProtKB-EC"/>
</dbReference>
<dbReference type="KEGG" id="mcn:Mcup_2024"/>
<dbReference type="HOGENOM" id="CLU_2447663_0_0_2"/>
<dbReference type="Gene3D" id="3.40.1280.10">
    <property type="match status" value="1"/>
</dbReference>
<organism evidence="14 15">
    <name type="scientific">Metallosphaera cuprina (strain Ar-4)</name>
    <dbReference type="NCBI Taxonomy" id="1006006"/>
    <lineage>
        <taxon>Archaea</taxon>
        <taxon>Thermoproteota</taxon>
        <taxon>Thermoprotei</taxon>
        <taxon>Sulfolobales</taxon>
        <taxon>Sulfolobaceae</taxon>
        <taxon>Metallosphaera</taxon>
    </lineage>
</organism>
<comment type="function">
    <text evidence="1">Specifically catalyzes the AdoMet-dependent 2'-O-ribose methylation of cytidine at position 56 in tRNAs.</text>
</comment>
<protein>
    <recommendedName>
        <fullName evidence="6">tRNA (cytidine(56)-2'-O)-methyltransferase</fullName>
        <ecNumber evidence="5">2.1.1.206</ecNumber>
    </recommendedName>
    <alternativeName>
        <fullName evidence="12">tRNA ribose 2'-O-methyltransferase aTrm56</fullName>
    </alternativeName>
</protein>
<evidence type="ECO:0000256" key="5">
    <source>
        <dbReference type="ARBA" id="ARBA00012624"/>
    </source>
</evidence>
<gene>
    <name evidence="14" type="ordered locus">Mcup_2024</name>
</gene>
<evidence type="ECO:0000313" key="14">
    <source>
        <dbReference type="EMBL" id="AEB96126.1"/>
    </source>
</evidence>
<dbReference type="eggNOG" id="arCOG01857">
    <property type="taxonomic scope" value="Archaea"/>
</dbReference>
<evidence type="ECO:0000256" key="4">
    <source>
        <dbReference type="ARBA" id="ARBA00011738"/>
    </source>
</evidence>
<dbReference type="InterPro" id="IPR002845">
    <property type="entry name" value="tRNA_mtfrase_aTrm56"/>
</dbReference>
<keyword evidence="11" id="KW-0819">tRNA processing</keyword>
<keyword evidence="8" id="KW-0489">Methyltransferase</keyword>
<comment type="catalytic activity">
    <reaction evidence="13">
        <text>cytidine(56) in tRNA + S-adenosyl-L-methionine = 2'-O-methylcytidine(56) in tRNA + S-adenosyl-L-homocysteine + H(+)</text>
        <dbReference type="Rhea" id="RHEA:42968"/>
        <dbReference type="Rhea" id="RHEA-COMP:10308"/>
        <dbReference type="Rhea" id="RHEA-COMP:10309"/>
        <dbReference type="ChEBI" id="CHEBI:15378"/>
        <dbReference type="ChEBI" id="CHEBI:57856"/>
        <dbReference type="ChEBI" id="CHEBI:59789"/>
        <dbReference type="ChEBI" id="CHEBI:74495"/>
        <dbReference type="ChEBI" id="CHEBI:82748"/>
        <dbReference type="EC" id="2.1.1.206"/>
    </reaction>
</comment>
<proteinExistence type="inferred from homology"/>
<evidence type="ECO:0000256" key="9">
    <source>
        <dbReference type="ARBA" id="ARBA00022679"/>
    </source>
</evidence>
<keyword evidence="10" id="KW-0949">S-adenosyl-L-methionine</keyword>
<dbReference type="Pfam" id="PF01994">
    <property type="entry name" value="Trm56"/>
    <property type="match status" value="1"/>
</dbReference>
<keyword evidence="9" id="KW-0808">Transferase</keyword>
<keyword evidence="7" id="KW-0963">Cytoplasm</keyword>
<evidence type="ECO:0000256" key="2">
    <source>
        <dbReference type="ARBA" id="ARBA00004496"/>
    </source>
</evidence>
<evidence type="ECO:0000256" key="13">
    <source>
        <dbReference type="ARBA" id="ARBA00047792"/>
    </source>
</evidence>
<sequence length="89" mass="9994">MYGINVPEIIDNIRQLDNILVIVGAEKVEGWYYHIADFNVAISNQPHSEVASLAIFLDRLYKGEQLNLIFGDSKISVIPTNGGKRVIHK</sequence>
<dbReference type="STRING" id="1006006.Mcup_2024"/>
<evidence type="ECO:0000256" key="7">
    <source>
        <dbReference type="ARBA" id="ARBA00022490"/>
    </source>
</evidence>
<evidence type="ECO:0000256" key="1">
    <source>
        <dbReference type="ARBA" id="ARBA00003959"/>
    </source>
</evidence>
<evidence type="ECO:0000256" key="12">
    <source>
        <dbReference type="ARBA" id="ARBA00029826"/>
    </source>
</evidence>
<keyword evidence="15" id="KW-1185">Reference proteome</keyword>
<accession>F4G249</accession>
<dbReference type="PANTHER" id="PTHR42197">
    <property type="entry name" value="TRNA (CYTIDINE(56)-2'-O)-METHYLTRANSFERASE"/>
    <property type="match status" value="1"/>
</dbReference>
<dbReference type="InterPro" id="IPR029026">
    <property type="entry name" value="tRNA_m1G_MTases_N"/>
</dbReference>
<dbReference type="AlphaFoldDB" id="F4G249"/>
<evidence type="ECO:0000313" key="15">
    <source>
        <dbReference type="Proteomes" id="UP000007812"/>
    </source>
</evidence>
<evidence type="ECO:0000256" key="6">
    <source>
        <dbReference type="ARBA" id="ARBA00013709"/>
    </source>
</evidence>
<comment type="subunit">
    <text evidence="4">Homodimer.</text>
</comment>
<reference evidence="14 15" key="1">
    <citation type="journal article" date="2011" name="J. Bacteriol.">
        <title>Complete genome sequence of Metallosphaera cuprina, a metal sulfide-oxidizing archaeon from a hot spring.</title>
        <authorList>
            <person name="Liu L.J."/>
            <person name="You X.Y."/>
            <person name="Zheng H."/>
            <person name="Wang S."/>
            <person name="Jiang C.Y."/>
            <person name="Liu S.J."/>
        </authorList>
    </citation>
    <scope>NUCLEOTIDE SEQUENCE [LARGE SCALE GENOMIC DNA]</scope>
    <source>
        <strain evidence="14 15">Ar-4</strain>
    </source>
</reference>
<dbReference type="PANTHER" id="PTHR42197:SF1">
    <property type="entry name" value="TRNA (CYTIDINE(56)-2'-O)-METHYLTRANSFERASE"/>
    <property type="match status" value="1"/>
</dbReference>
<dbReference type="EC" id="2.1.1.206" evidence="5"/>
<dbReference type="PATRIC" id="fig|1006006.8.peg.2028"/>
<evidence type="ECO:0000256" key="8">
    <source>
        <dbReference type="ARBA" id="ARBA00022603"/>
    </source>
</evidence>
<dbReference type="GO" id="GO:0005737">
    <property type="term" value="C:cytoplasm"/>
    <property type="evidence" value="ECO:0007669"/>
    <property type="project" value="UniProtKB-SubCell"/>
</dbReference>
<name>F4G249_METCR</name>
<evidence type="ECO:0000256" key="11">
    <source>
        <dbReference type="ARBA" id="ARBA00022694"/>
    </source>
</evidence>
<dbReference type="InterPro" id="IPR029028">
    <property type="entry name" value="Alpha/beta_knot_MTases"/>
</dbReference>
<comment type="subcellular location">
    <subcellularLocation>
        <location evidence="2">Cytoplasm</location>
    </subcellularLocation>
</comment>
<dbReference type="Proteomes" id="UP000007812">
    <property type="component" value="Chromosome"/>
</dbReference>
<dbReference type="GO" id="GO:0002128">
    <property type="term" value="P:tRNA nucleoside ribose methylation"/>
    <property type="evidence" value="ECO:0007669"/>
    <property type="project" value="InterPro"/>
</dbReference>
<dbReference type="SUPFAM" id="SSF75217">
    <property type="entry name" value="alpha/beta knot"/>
    <property type="match status" value="1"/>
</dbReference>
<evidence type="ECO:0000256" key="10">
    <source>
        <dbReference type="ARBA" id="ARBA00022691"/>
    </source>
</evidence>